<evidence type="ECO:0000313" key="7">
    <source>
        <dbReference type="EMBL" id="PFQ46158.1"/>
    </source>
</evidence>
<dbReference type="SUPFAM" id="SSF103473">
    <property type="entry name" value="MFS general substrate transporter"/>
    <property type="match status" value="1"/>
</dbReference>
<accession>A0A068N4W4</accession>
<dbReference type="InterPro" id="IPR005182">
    <property type="entry name" value="YdbS-like_PH"/>
</dbReference>
<feature type="transmembrane region" description="Helical" evidence="1">
    <location>
        <begin position="43"/>
        <end position="66"/>
    </location>
</feature>
<dbReference type="Proteomes" id="UP000190641">
    <property type="component" value="Unassembled WGS sequence"/>
</dbReference>
<protein>
    <submittedName>
        <fullName evidence="3">PH domain-containing protein</fullName>
    </submittedName>
</protein>
<dbReference type="OMA" id="PYRYRFW"/>
<keyword evidence="1" id="KW-0472">Membrane</keyword>
<dbReference type="Proteomes" id="UP000224386">
    <property type="component" value="Unassembled WGS sequence"/>
</dbReference>
<feature type="domain" description="YdbS-like PH" evidence="2">
    <location>
        <begin position="72"/>
        <end position="146"/>
    </location>
</feature>
<dbReference type="PANTHER" id="PTHR34473">
    <property type="entry name" value="UPF0699 TRANSMEMBRANE PROTEIN YDBS"/>
    <property type="match status" value="1"/>
</dbReference>
<dbReference type="Proteomes" id="UP001204643">
    <property type="component" value="Unassembled WGS sequence"/>
</dbReference>
<reference evidence="3" key="3">
    <citation type="submission" date="2022-07" db="EMBL/GenBank/DDBJ databases">
        <title>Identification and characterization of Bacillus thuringiensis and other Bacillus cereus group isolates from spinach by whole genome sequencing.</title>
        <authorList>
            <person name="Zao X."/>
            <person name="Zervas A."/>
            <person name="Hendriks M."/>
            <person name="Rajkovic A."/>
            <person name="Van Overbeek L."/>
            <person name="Hendriksen N.B."/>
            <person name="Uyttendaele M."/>
        </authorList>
    </citation>
    <scope>NUCLEOTIDE SEQUENCE</scope>
    <source>
        <strain evidence="3">781001F-1</strain>
    </source>
</reference>
<reference evidence="9 10" key="2">
    <citation type="submission" date="2017-09" db="EMBL/GenBank/DDBJ databases">
        <title>Large-scale bioinformatics analysis of Bacillus genomes uncovers conserved roles of natural products in bacterial physiology.</title>
        <authorList>
            <consortium name="Agbiome Team Llc"/>
            <person name="Bleich R.M."/>
            <person name="Grubbs K.J."/>
            <person name="Santa Maria K.C."/>
            <person name="Allen S.E."/>
            <person name="Farag S."/>
            <person name="Shank E.A."/>
            <person name="Bowers A."/>
        </authorList>
    </citation>
    <scope>NUCLEOTIDE SEQUENCE [LARGE SCALE GENOMIC DNA]</scope>
    <source>
        <strain evidence="5 9">AFS025165</strain>
        <strain evidence="7 10">AFS070861</strain>
        <strain evidence="6 11">AFS083741</strain>
    </source>
</reference>
<evidence type="ECO:0000313" key="10">
    <source>
        <dbReference type="Proteomes" id="UP000224386"/>
    </source>
</evidence>
<gene>
    <name evidence="4" type="ORF">BLX06_13335</name>
    <name evidence="5" type="ORF">CN290_14630</name>
    <name evidence="6" type="ORF">COI98_20745</name>
    <name evidence="7" type="ORF">COK05_13425</name>
    <name evidence="3" type="ORF">NPM19_11090</name>
</gene>
<evidence type="ECO:0000313" key="8">
    <source>
        <dbReference type="Proteomes" id="UP000190641"/>
    </source>
</evidence>
<evidence type="ECO:0000313" key="5">
    <source>
        <dbReference type="EMBL" id="PFC73280.1"/>
    </source>
</evidence>
<comment type="caution">
    <text evidence="6">The sequence shown here is derived from an EMBL/GenBank/DDBJ whole genome shotgun (WGS) entry which is preliminary data.</text>
</comment>
<evidence type="ECO:0000313" key="4">
    <source>
        <dbReference type="EMBL" id="OOR74566.1"/>
    </source>
</evidence>
<dbReference type="Proteomes" id="UP000224413">
    <property type="component" value="Unassembled WGS sequence"/>
</dbReference>
<name>A0A068N4W4_BACCE</name>
<proteinExistence type="predicted"/>
<dbReference type="AlphaFoldDB" id="A0A068N4W4"/>
<keyword evidence="1" id="KW-0812">Transmembrane</keyword>
<evidence type="ECO:0000313" key="3">
    <source>
        <dbReference type="EMBL" id="MCQ6285208.1"/>
    </source>
</evidence>
<dbReference type="InterPro" id="IPR036259">
    <property type="entry name" value="MFS_trans_sf"/>
</dbReference>
<evidence type="ECO:0000313" key="11">
    <source>
        <dbReference type="Proteomes" id="UP000224413"/>
    </source>
</evidence>
<dbReference type="KEGG" id="bcef:BcrFT9_00915"/>
<feature type="transmembrane region" description="Helical" evidence="1">
    <location>
        <begin position="20"/>
        <end position="37"/>
    </location>
</feature>
<dbReference type="EMBL" id="MUAU01000035">
    <property type="protein sequence ID" value="OOR74566.1"/>
    <property type="molecule type" value="Genomic_DNA"/>
</dbReference>
<dbReference type="EMBL" id="NVAP01000027">
    <property type="protein sequence ID" value="PFQ46158.1"/>
    <property type="molecule type" value="Genomic_DNA"/>
</dbReference>
<dbReference type="GeneID" id="75084365"/>
<dbReference type="EMBL" id="JANHEB010000011">
    <property type="protein sequence ID" value="MCQ6285208.1"/>
    <property type="molecule type" value="Genomic_DNA"/>
</dbReference>
<organism evidence="6 11">
    <name type="scientific">Bacillus cereus</name>
    <dbReference type="NCBI Taxonomy" id="1396"/>
    <lineage>
        <taxon>Bacteria</taxon>
        <taxon>Bacillati</taxon>
        <taxon>Bacillota</taxon>
        <taxon>Bacilli</taxon>
        <taxon>Bacillales</taxon>
        <taxon>Bacillaceae</taxon>
        <taxon>Bacillus</taxon>
        <taxon>Bacillus cereus group</taxon>
    </lineage>
</organism>
<evidence type="ECO:0000256" key="1">
    <source>
        <dbReference type="SAM" id="Phobius"/>
    </source>
</evidence>
<sequence>MDPLKNEIHPDMVKVWKVRAVIEEGIGILVILAYLFLMIKFDWWAWILYVMIGLTVVFAPFSYFLFPKLRQRYYSYQLNEEELEIQHGLFVVKRVLVPMIRVQHVTIEQGPIMRKYGLAELHISTAATSHSIPGLTMYEAEMLKTKIAELAKVSDEDV</sequence>
<dbReference type="EMBL" id="NTQT01000020">
    <property type="protein sequence ID" value="PFC73280.1"/>
    <property type="molecule type" value="Genomic_DNA"/>
</dbReference>
<keyword evidence="1" id="KW-1133">Transmembrane helix</keyword>
<evidence type="ECO:0000313" key="9">
    <source>
        <dbReference type="Proteomes" id="UP000220226"/>
    </source>
</evidence>
<dbReference type="Proteomes" id="UP000220226">
    <property type="component" value="Unassembled WGS sequence"/>
</dbReference>
<evidence type="ECO:0000259" key="2">
    <source>
        <dbReference type="Pfam" id="PF03703"/>
    </source>
</evidence>
<dbReference type="RefSeq" id="WP_000371358.1">
    <property type="nucleotide sequence ID" value="NZ_CP012483.1"/>
</dbReference>
<dbReference type="PANTHER" id="PTHR34473:SF2">
    <property type="entry name" value="UPF0699 TRANSMEMBRANE PROTEIN YDBT"/>
    <property type="match status" value="1"/>
</dbReference>
<dbReference type="EMBL" id="NUWJ01000189">
    <property type="protein sequence ID" value="PFK13666.1"/>
    <property type="molecule type" value="Genomic_DNA"/>
</dbReference>
<reference evidence="4 8" key="1">
    <citation type="submission" date="2017-01" db="EMBL/GenBank/DDBJ databases">
        <title>Bacillus cereus isolates.</title>
        <authorList>
            <person name="Beno S.M."/>
        </authorList>
    </citation>
    <scope>NUCLEOTIDE SEQUENCE [LARGE SCALE GENOMIC DNA]</scope>
    <source>
        <strain evidence="4 8">FSL K6-1030</strain>
    </source>
</reference>
<dbReference type="Pfam" id="PF03703">
    <property type="entry name" value="bPH_2"/>
    <property type="match status" value="1"/>
</dbReference>
<evidence type="ECO:0000313" key="6">
    <source>
        <dbReference type="EMBL" id="PFK13666.1"/>
    </source>
</evidence>